<keyword evidence="4" id="KW-0597">Phosphoprotein</keyword>
<comment type="caution">
    <text evidence="11">The sequence shown here is derived from an EMBL/GenBank/DDBJ whole genome shotgun (WGS) entry which is preliminary data.</text>
</comment>
<dbReference type="PROSITE" id="PS50109">
    <property type="entry name" value="HIS_KIN"/>
    <property type="match status" value="1"/>
</dbReference>
<keyword evidence="6" id="KW-0418">Kinase</keyword>
<keyword evidence="8" id="KW-1133">Transmembrane helix</keyword>
<keyword evidence="7" id="KW-0902">Two-component regulatory system</keyword>
<gene>
    <name evidence="11" type="ORF">CIAN88_17700</name>
</gene>
<feature type="domain" description="HAMP" evidence="10">
    <location>
        <begin position="212"/>
        <end position="264"/>
    </location>
</feature>
<reference evidence="11 12" key="1">
    <citation type="submission" date="2014-08" db="EMBL/GenBank/DDBJ databases">
        <title>Clostridium innocuum, an unnegligible vancomycin-resistant pathogen causing extra-intestinal infections.</title>
        <authorList>
            <person name="Feng Y."/>
            <person name="Chiu C.-H."/>
        </authorList>
    </citation>
    <scope>NUCLEOTIDE SEQUENCE [LARGE SCALE GENOMIC DNA]</scope>
    <source>
        <strain evidence="11 12">AN88</strain>
    </source>
</reference>
<evidence type="ECO:0000256" key="5">
    <source>
        <dbReference type="ARBA" id="ARBA00022679"/>
    </source>
</evidence>
<evidence type="ECO:0000256" key="8">
    <source>
        <dbReference type="SAM" id="Phobius"/>
    </source>
</evidence>
<dbReference type="Gene3D" id="3.30.565.10">
    <property type="entry name" value="Histidine kinase-like ATPase, C-terminal domain"/>
    <property type="match status" value="1"/>
</dbReference>
<keyword evidence="8" id="KW-0472">Membrane</keyword>
<dbReference type="Gene3D" id="1.10.287.130">
    <property type="match status" value="1"/>
</dbReference>
<sequence length="496" mass="56049">MKKMRLFTKTFVYTMLLMSLVILIAHALLYVMLPSEYIKQKNREADELIEEMKTDLNGLSEEKLLEKAKSYLEDSEINLNIQLKDKSYMYTSFTILNTSANGQKNAALSIQQKDHTVGTEKKVDEKEQALSSTYSTGVALSSIIGLKDNNTSASVLQRELNITLKDKSSAVLTMNLNLQSIQEASGVMFRILPYTLGICILISLLAAYLYARALTRPIQSICTSTKQMEQLLPDACCSVHTQDEIGELAGNINLLYQSLQDTIHSLEQEINHVSQAEQMKVDFLRSASHELKTPLTSLHVILENMSLQVGKYKDHTPWLLKCQGIVERLSDMIHDILDASAMEGIPHEEAVEPYACIPWLSAILEPYIRIAKAKGIRVIYEPECTRMLHKNPKQLGKAISNILSNAVSYTDPGNCIHIYFQKDTLLVDNACMPIPQEHLIHIMEAFYRPDFSRTKQTGGNGLGLYFVAQILQQLKIPYEFIPYENGMRFLMDLKEA</sequence>
<dbReference type="SUPFAM" id="SSF47384">
    <property type="entry name" value="Homodimeric domain of signal transducing histidine kinase"/>
    <property type="match status" value="1"/>
</dbReference>
<comment type="catalytic activity">
    <reaction evidence="1">
        <text>ATP + protein L-histidine = ADP + protein N-phospho-L-histidine.</text>
        <dbReference type="EC" id="2.7.13.3"/>
    </reaction>
</comment>
<proteinExistence type="predicted"/>
<feature type="domain" description="Histidine kinase" evidence="9">
    <location>
        <begin position="286"/>
        <end position="496"/>
    </location>
</feature>
<dbReference type="GO" id="GO:0004721">
    <property type="term" value="F:phosphoprotein phosphatase activity"/>
    <property type="evidence" value="ECO:0007669"/>
    <property type="project" value="TreeGrafter"/>
</dbReference>
<evidence type="ECO:0000256" key="3">
    <source>
        <dbReference type="ARBA" id="ARBA00012438"/>
    </source>
</evidence>
<dbReference type="SUPFAM" id="SSF158472">
    <property type="entry name" value="HAMP domain-like"/>
    <property type="match status" value="1"/>
</dbReference>
<name>A0A099I512_CLOIN</name>
<dbReference type="InterPro" id="IPR005467">
    <property type="entry name" value="His_kinase_dom"/>
</dbReference>
<dbReference type="InterPro" id="IPR050351">
    <property type="entry name" value="BphY/WalK/GraS-like"/>
</dbReference>
<dbReference type="GO" id="GO:0005886">
    <property type="term" value="C:plasma membrane"/>
    <property type="evidence" value="ECO:0007669"/>
    <property type="project" value="TreeGrafter"/>
</dbReference>
<feature type="transmembrane region" description="Helical" evidence="8">
    <location>
        <begin position="191"/>
        <end position="211"/>
    </location>
</feature>
<dbReference type="EMBL" id="JQIF01000092">
    <property type="protein sequence ID" value="KGJ51938.1"/>
    <property type="molecule type" value="Genomic_DNA"/>
</dbReference>
<dbReference type="InterPro" id="IPR003661">
    <property type="entry name" value="HisK_dim/P_dom"/>
</dbReference>
<evidence type="ECO:0000259" key="9">
    <source>
        <dbReference type="PROSITE" id="PS50109"/>
    </source>
</evidence>
<dbReference type="CDD" id="cd00082">
    <property type="entry name" value="HisKA"/>
    <property type="match status" value="1"/>
</dbReference>
<dbReference type="Gene3D" id="6.10.340.10">
    <property type="match status" value="1"/>
</dbReference>
<dbReference type="GO" id="GO:0016036">
    <property type="term" value="P:cellular response to phosphate starvation"/>
    <property type="evidence" value="ECO:0007669"/>
    <property type="project" value="TreeGrafter"/>
</dbReference>
<evidence type="ECO:0000256" key="2">
    <source>
        <dbReference type="ARBA" id="ARBA00004370"/>
    </source>
</evidence>
<dbReference type="Pfam" id="PF02518">
    <property type="entry name" value="HATPase_c"/>
    <property type="match status" value="1"/>
</dbReference>
<dbReference type="SMART" id="SM00304">
    <property type="entry name" value="HAMP"/>
    <property type="match status" value="1"/>
</dbReference>
<organism evidence="11 12">
    <name type="scientific">Clostridium innocuum</name>
    <dbReference type="NCBI Taxonomy" id="1522"/>
    <lineage>
        <taxon>Bacteria</taxon>
        <taxon>Bacillati</taxon>
        <taxon>Bacillota</taxon>
        <taxon>Clostridia</taxon>
        <taxon>Eubacteriales</taxon>
        <taxon>Clostridiaceae</taxon>
        <taxon>Clostridium</taxon>
    </lineage>
</organism>
<keyword evidence="5" id="KW-0808">Transferase</keyword>
<dbReference type="InterPro" id="IPR003594">
    <property type="entry name" value="HATPase_dom"/>
</dbReference>
<dbReference type="Proteomes" id="UP000030008">
    <property type="component" value="Unassembled WGS sequence"/>
</dbReference>
<dbReference type="GO" id="GO:0000155">
    <property type="term" value="F:phosphorelay sensor kinase activity"/>
    <property type="evidence" value="ECO:0007669"/>
    <property type="project" value="InterPro"/>
</dbReference>
<dbReference type="SUPFAM" id="SSF55874">
    <property type="entry name" value="ATPase domain of HSP90 chaperone/DNA topoisomerase II/histidine kinase"/>
    <property type="match status" value="1"/>
</dbReference>
<dbReference type="PANTHER" id="PTHR45453:SF3">
    <property type="entry name" value="HISTIDINE KINASE"/>
    <property type="match status" value="1"/>
</dbReference>
<dbReference type="EC" id="2.7.13.3" evidence="3"/>
<accession>A0A099I512</accession>
<evidence type="ECO:0000256" key="4">
    <source>
        <dbReference type="ARBA" id="ARBA00022553"/>
    </source>
</evidence>
<evidence type="ECO:0000256" key="1">
    <source>
        <dbReference type="ARBA" id="ARBA00000085"/>
    </source>
</evidence>
<evidence type="ECO:0000259" key="10">
    <source>
        <dbReference type="PROSITE" id="PS50885"/>
    </source>
</evidence>
<dbReference type="CDD" id="cd06225">
    <property type="entry name" value="HAMP"/>
    <property type="match status" value="1"/>
</dbReference>
<dbReference type="PANTHER" id="PTHR45453">
    <property type="entry name" value="PHOSPHATE REGULON SENSOR PROTEIN PHOR"/>
    <property type="match status" value="1"/>
</dbReference>
<evidence type="ECO:0000256" key="6">
    <source>
        <dbReference type="ARBA" id="ARBA00022777"/>
    </source>
</evidence>
<dbReference type="RefSeq" id="WP_044907109.1">
    <property type="nucleotide sequence ID" value="NZ_JQIF01000092.1"/>
</dbReference>
<dbReference type="InterPro" id="IPR036890">
    <property type="entry name" value="HATPase_C_sf"/>
</dbReference>
<keyword evidence="8" id="KW-0812">Transmembrane</keyword>
<evidence type="ECO:0000256" key="7">
    <source>
        <dbReference type="ARBA" id="ARBA00023012"/>
    </source>
</evidence>
<comment type="subcellular location">
    <subcellularLocation>
        <location evidence="2">Membrane</location>
    </subcellularLocation>
</comment>
<dbReference type="InterPro" id="IPR036097">
    <property type="entry name" value="HisK_dim/P_sf"/>
</dbReference>
<dbReference type="InterPro" id="IPR003660">
    <property type="entry name" value="HAMP_dom"/>
</dbReference>
<protein>
    <recommendedName>
        <fullName evidence="3">histidine kinase</fullName>
        <ecNumber evidence="3">2.7.13.3</ecNumber>
    </recommendedName>
</protein>
<dbReference type="Pfam" id="PF00512">
    <property type="entry name" value="HisKA"/>
    <property type="match status" value="1"/>
</dbReference>
<dbReference type="SMART" id="SM00387">
    <property type="entry name" value="HATPase_c"/>
    <property type="match status" value="1"/>
</dbReference>
<evidence type="ECO:0000313" key="12">
    <source>
        <dbReference type="Proteomes" id="UP000030008"/>
    </source>
</evidence>
<dbReference type="PROSITE" id="PS50885">
    <property type="entry name" value="HAMP"/>
    <property type="match status" value="1"/>
</dbReference>
<dbReference type="AlphaFoldDB" id="A0A099I512"/>
<evidence type="ECO:0000313" key="11">
    <source>
        <dbReference type="EMBL" id="KGJ51938.1"/>
    </source>
</evidence>
<dbReference type="SMART" id="SM00388">
    <property type="entry name" value="HisKA"/>
    <property type="match status" value="1"/>
</dbReference>
<feature type="transmembrane region" description="Helical" evidence="8">
    <location>
        <begin position="12"/>
        <end position="33"/>
    </location>
</feature>